<keyword evidence="1" id="KW-0326">Glycosidase</keyword>
<dbReference type="PANTHER" id="PTHR48098">
    <property type="entry name" value="ENTEROCHELIN ESTERASE-RELATED"/>
    <property type="match status" value="1"/>
</dbReference>
<name>A0A5B1CP99_9BACT</name>
<gene>
    <name evidence="1" type="primary">xynZ_3</name>
    <name evidence="1" type="ORF">LF1_36580</name>
</gene>
<dbReference type="Pfam" id="PF00756">
    <property type="entry name" value="Esterase"/>
    <property type="match status" value="1"/>
</dbReference>
<dbReference type="Gene3D" id="3.40.50.1820">
    <property type="entry name" value="alpha/beta hydrolase"/>
    <property type="match status" value="1"/>
</dbReference>
<organism evidence="1 2">
    <name type="scientific">Rubripirellula obstinata</name>
    <dbReference type="NCBI Taxonomy" id="406547"/>
    <lineage>
        <taxon>Bacteria</taxon>
        <taxon>Pseudomonadati</taxon>
        <taxon>Planctomycetota</taxon>
        <taxon>Planctomycetia</taxon>
        <taxon>Pirellulales</taxon>
        <taxon>Pirellulaceae</taxon>
        <taxon>Rubripirellula</taxon>
    </lineage>
</organism>
<dbReference type="RefSeq" id="WP_068258150.1">
    <property type="nucleotide sequence ID" value="NZ_LWSK01000003.1"/>
</dbReference>
<dbReference type="GO" id="GO:0031176">
    <property type="term" value="F:endo-1,4-beta-xylanase activity"/>
    <property type="evidence" value="ECO:0007669"/>
    <property type="project" value="UniProtKB-EC"/>
</dbReference>
<evidence type="ECO:0000313" key="2">
    <source>
        <dbReference type="Proteomes" id="UP000322699"/>
    </source>
</evidence>
<dbReference type="InterPro" id="IPR050583">
    <property type="entry name" value="Mycobacterial_A85_antigen"/>
</dbReference>
<dbReference type="EMBL" id="VRLW01000001">
    <property type="protein sequence ID" value="KAA1261114.1"/>
    <property type="molecule type" value="Genomic_DNA"/>
</dbReference>
<evidence type="ECO:0000313" key="1">
    <source>
        <dbReference type="EMBL" id="KAA1261114.1"/>
    </source>
</evidence>
<comment type="caution">
    <text evidence="1">The sequence shown here is derived from an EMBL/GenBank/DDBJ whole genome shotgun (WGS) entry which is preliminary data.</text>
</comment>
<dbReference type="EC" id="3.2.1.8" evidence="1"/>
<dbReference type="PANTHER" id="PTHR48098:SF1">
    <property type="entry name" value="DIACYLGLYCEROL ACYLTRANSFERASE_MYCOLYLTRANSFERASE AG85A"/>
    <property type="match status" value="1"/>
</dbReference>
<proteinExistence type="predicted"/>
<dbReference type="InterPro" id="IPR000801">
    <property type="entry name" value="Esterase-like"/>
</dbReference>
<keyword evidence="1" id="KW-0624">Polysaccharide degradation</keyword>
<dbReference type="AlphaFoldDB" id="A0A5B1CP99"/>
<dbReference type="GO" id="GO:0016747">
    <property type="term" value="F:acyltransferase activity, transferring groups other than amino-acyl groups"/>
    <property type="evidence" value="ECO:0007669"/>
    <property type="project" value="TreeGrafter"/>
</dbReference>
<dbReference type="Proteomes" id="UP000322699">
    <property type="component" value="Unassembled WGS sequence"/>
</dbReference>
<keyword evidence="1" id="KW-0858">Xylan degradation</keyword>
<protein>
    <submittedName>
        <fullName evidence="1">Endo-1,4-beta-xylanase Z</fullName>
        <ecNumber evidence="1">3.2.1.8</ecNumber>
    </submittedName>
</protein>
<keyword evidence="1" id="KW-0119">Carbohydrate metabolism</keyword>
<dbReference type="SUPFAM" id="SSF53474">
    <property type="entry name" value="alpha/beta-Hydrolases"/>
    <property type="match status" value="1"/>
</dbReference>
<accession>A0A5B1CP99</accession>
<dbReference type="InterPro" id="IPR029058">
    <property type="entry name" value="AB_hydrolase_fold"/>
</dbReference>
<reference evidence="1 2" key="1">
    <citation type="submission" date="2019-08" db="EMBL/GenBank/DDBJ databases">
        <title>Deep-cultivation of Planctomycetes and their phenomic and genomic characterization uncovers novel biology.</title>
        <authorList>
            <person name="Wiegand S."/>
            <person name="Jogler M."/>
            <person name="Boedeker C."/>
            <person name="Pinto D."/>
            <person name="Vollmers J."/>
            <person name="Rivas-Marin E."/>
            <person name="Kohn T."/>
            <person name="Peeters S.H."/>
            <person name="Heuer A."/>
            <person name="Rast P."/>
            <person name="Oberbeckmann S."/>
            <person name="Bunk B."/>
            <person name="Jeske O."/>
            <person name="Meyerdierks A."/>
            <person name="Storesund J.E."/>
            <person name="Kallscheuer N."/>
            <person name="Luecker S."/>
            <person name="Lage O.M."/>
            <person name="Pohl T."/>
            <person name="Merkel B.J."/>
            <person name="Hornburger P."/>
            <person name="Mueller R.-W."/>
            <person name="Bruemmer F."/>
            <person name="Labrenz M."/>
            <person name="Spormann A.M."/>
            <person name="Op Den Camp H."/>
            <person name="Overmann J."/>
            <person name="Amann R."/>
            <person name="Jetten M.S.M."/>
            <person name="Mascher T."/>
            <person name="Medema M.H."/>
            <person name="Devos D.P."/>
            <person name="Kaster A.-K."/>
            <person name="Ovreas L."/>
            <person name="Rohde M."/>
            <person name="Galperin M.Y."/>
            <person name="Jogler C."/>
        </authorList>
    </citation>
    <scope>NUCLEOTIDE SEQUENCE [LARGE SCALE GENOMIC DNA]</scope>
    <source>
        <strain evidence="1 2">LF1</strain>
    </source>
</reference>
<keyword evidence="1" id="KW-0378">Hydrolase</keyword>
<dbReference type="GO" id="GO:0045493">
    <property type="term" value="P:xylan catabolic process"/>
    <property type="evidence" value="ECO:0007669"/>
    <property type="project" value="UniProtKB-KW"/>
</dbReference>
<keyword evidence="2" id="KW-1185">Reference proteome</keyword>
<sequence length="267" mass="29695">MPPFRTIEVSAAEYESDNLRYITVKTPNLIGRGDLTVFVPDQAANNNTPLPLVTLLHGVYGSHWVWSQKAGVHRTAQRMINSGEIPPMIIAMPSDGLMFDGTAYLPHNDRNFEKWIVDDVPAAVIEAGLPVTSASPQFIAGLSMGGYGALRLGAAYPQHYAAFAGHSSITDFDQMKLFVEEDLSHYGDPGSARSVLQVMLRNADRLPPFRFDCGDQDELIEYNRSLHNALVNQGIAHDFQEHPGCHEWPYWATHVEDTLRFFAAQLD</sequence>
<dbReference type="OrthoDB" id="184858at2"/>